<dbReference type="SUPFAM" id="SSF69118">
    <property type="entry name" value="AhpD-like"/>
    <property type="match status" value="2"/>
</dbReference>
<dbReference type="Proteomes" id="UP000233343">
    <property type="component" value="Unassembled WGS sequence"/>
</dbReference>
<protein>
    <recommendedName>
        <fullName evidence="1">Carboxymuconolactone decarboxylase-like domain-containing protein</fullName>
    </recommendedName>
</protein>
<feature type="domain" description="Carboxymuconolactone decarboxylase-like" evidence="1">
    <location>
        <begin position="146"/>
        <end position="215"/>
    </location>
</feature>
<dbReference type="PANTHER" id="PTHR33930">
    <property type="entry name" value="ALKYL HYDROPEROXIDE REDUCTASE AHPD"/>
    <property type="match status" value="1"/>
</dbReference>
<dbReference type="Gene3D" id="1.20.1290.10">
    <property type="entry name" value="AhpD-like"/>
    <property type="match status" value="2"/>
</dbReference>
<keyword evidence="3" id="KW-1185">Reference proteome</keyword>
<dbReference type="EMBL" id="PISD01000005">
    <property type="protein sequence ID" value="PKG30742.1"/>
    <property type="molecule type" value="Genomic_DNA"/>
</dbReference>
<dbReference type="PANTHER" id="PTHR33930:SF2">
    <property type="entry name" value="BLR3452 PROTEIN"/>
    <property type="match status" value="1"/>
</dbReference>
<sequence length="228" mass="25553">MILNGLKILEQYAPQVNQAVSVIKDEVFSDGELSAMEKHLLLTGVYAARRMEDSMLYHTKEAIGCGASIEEIADILATCIISRGIPAWLTGVEAIKLAMALCETGEKDLLQKTIREFQSVEACIRYYEKEFDTLPDWVALLKEYQPDVLYKYTNLRNTLLVDHQVSRKLKELMLTAINICDQYRKGINIHVANARHLGAKNKEIAEVSLLCLTVTGISGWMTGSSLIE</sequence>
<dbReference type="AlphaFoldDB" id="A0A2N0ZMK4"/>
<comment type="caution">
    <text evidence="2">The sequence shown here is derived from an EMBL/GenBank/DDBJ whole genome shotgun (WGS) entry which is preliminary data.</text>
</comment>
<dbReference type="GO" id="GO:0051920">
    <property type="term" value="F:peroxiredoxin activity"/>
    <property type="evidence" value="ECO:0007669"/>
    <property type="project" value="InterPro"/>
</dbReference>
<evidence type="ECO:0000259" key="1">
    <source>
        <dbReference type="Pfam" id="PF02627"/>
    </source>
</evidence>
<dbReference type="Pfam" id="PF02627">
    <property type="entry name" value="CMD"/>
    <property type="match status" value="2"/>
</dbReference>
<organism evidence="2 3">
    <name type="scientific">Cytobacillus horneckiae</name>
    <dbReference type="NCBI Taxonomy" id="549687"/>
    <lineage>
        <taxon>Bacteria</taxon>
        <taxon>Bacillati</taxon>
        <taxon>Bacillota</taxon>
        <taxon>Bacilli</taxon>
        <taxon>Bacillales</taxon>
        <taxon>Bacillaceae</taxon>
        <taxon>Cytobacillus</taxon>
    </lineage>
</organism>
<name>A0A2N0ZMK4_9BACI</name>
<gene>
    <name evidence="2" type="ORF">CWS20_01295</name>
</gene>
<dbReference type="InterPro" id="IPR029032">
    <property type="entry name" value="AhpD-like"/>
</dbReference>
<evidence type="ECO:0000313" key="2">
    <source>
        <dbReference type="EMBL" id="PKG30742.1"/>
    </source>
</evidence>
<dbReference type="InterPro" id="IPR003779">
    <property type="entry name" value="CMD-like"/>
</dbReference>
<proteinExistence type="predicted"/>
<feature type="domain" description="Carboxymuconolactone decarboxylase-like" evidence="1">
    <location>
        <begin position="15"/>
        <end position="95"/>
    </location>
</feature>
<dbReference type="RefSeq" id="WP_066193601.1">
    <property type="nucleotide sequence ID" value="NZ_JAFDQP010000003.1"/>
</dbReference>
<accession>A0A2N0ZMK4</accession>
<evidence type="ECO:0000313" key="3">
    <source>
        <dbReference type="Proteomes" id="UP000233343"/>
    </source>
</evidence>
<reference evidence="2 3" key="1">
    <citation type="journal article" date="2010" name="Int. J. Syst. Evol. Microbiol.">
        <title>Bacillus horneckiae sp. nov., isolated from a spacecraft-assembly clean room.</title>
        <authorList>
            <person name="Vaishampayan P."/>
            <person name="Probst A."/>
            <person name="Krishnamurthi S."/>
            <person name="Ghosh S."/>
            <person name="Osman S."/>
            <person name="McDowall A."/>
            <person name="Ruckmani A."/>
            <person name="Mayilraj S."/>
            <person name="Venkateswaran K."/>
        </authorList>
    </citation>
    <scope>NUCLEOTIDE SEQUENCE [LARGE SCALE GENOMIC DNA]</scope>
    <source>
        <strain evidence="3">1PO1SC</strain>
    </source>
</reference>